<dbReference type="Proteomes" id="UP000199073">
    <property type="component" value="Unassembled WGS sequence"/>
</dbReference>
<keyword evidence="2" id="KW-1185">Reference proteome</keyword>
<proteinExistence type="predicted"/>
<accession>A0A1H0UBH0</accession>
<dbReference type="OrthoDB" id="5436587at2"/>
<evidence type="ECO:0000313" key="2">
    <source>
        <dbReference type="Proteomes" id="UP000199073"/>
    </source>
</evidence>
<protein>
    <submittedName>
        <fullName evidence="1">Uncharacterized protein</fullName>
    </submittedName>
</protein>
<evidence type="ECO:0000313" key="1">
    <source>
        <dbReference type="EMBL" id="SDP63652.1"/>
    </source>
</evidence>
<organism evidence="1 2">
    <name type="scientific">Desulforhopalus singaporensis</name>
    <dbReference type="NCBI Taxonomy" id="91360"/>
    <lineage>
        <taxon>Bacteria</taxon>
        <taxon>Pseudomonadati</taxon>
        <taxon>Thermodesulfobacteriota</taxon>
        <taxon>Desulfobulbia</taxon>
        <taxon>Desulfobulbales</taxon>
        <taxon>Desulfocapsaceae</taxon>
        <taxon>Desulforhopalus</taxon>
    </lineage>
</organism>
<dbReference type="EMBL" id="FNJI01000030">
    <property type="protein sequence ID" value="SDP63652.1"/>
    <property type="molecule type" value="Genomic_DNA"/>
</dbReference>
<sequence length="169" mass="18152">MLDGQNNQIDNLKAEDHNRRIVLKTIVGSSAALATFCALPTRWTTPDVDHVILPAHAATSGEVILIEHTLDSCIVELATTTETEKHFSVTTAISPPAAGINITIIFEAKSLGQTHPPQTTHVVTDADGSINASIIAPLTVQEAWVTVSIDDTEETTKCFYFIQAPVPIP</sequence>
<name>A0A1H0UBH0_9BACT</name>
<dbReference type="AlphaFoldDB" id="A0A1H0UBH0"/>
<gene>
    <name evidence="1" type="ORF">SAMN05660330_03484</name>
</gene>
<reference evidence="1 2" key="1">
    <citation type="submission" date="2016-10" db="EMBL/GenBank/DDBJ databases">
        <authorList>
            <person name="de Groot N.N."/>
        </authorList>
    </citation>
    <scope>NUCLEOTIDE SEQUENCE [LARGE SCALE GENOMIC DNA]</scope>
    <source>
        <strain evidence="1 2">DSM 12130</strain>
    </source>
</reference>
<dbReference type="RefSeq" id="WP_092225141.1">
    <property type="nucleotide sequence ID" value="NZ_FNJI01000030.1"/>
</dbReference>